<sequence length="292" mass="32260">MNLLNYAQIILILSPSLIDCHKDEWRRLAQIILILSPSLIDCHKDEWRRLCNEITCSNSTSQLNDDRCEHLGHIRDPFTNECITKCDSPCIDGSCSFCYCTLATNEDAIKSKCDSPCIDGSCSFCYCTLATNEDAIKSTDPVQCKRILNGTSCQRNWCKFEDLTSCGCDEDSCGNGRCTKSGYCVCDLGYRPDVGNPRICIRMAANLDCVCETFSVSEGESSIWTCLLFILLAAFLGAVCSLILLKLIDVICSTDRFNGTHRSVSESCHDASSLFKGNSDMSAVKSVEVKLV</sequence>
<name>A0AAW1JIZ8_POPJA</name>
<evidence type="ECO:0000313" key="2">
    <source>
        <dbReference type="EMBL" id="KAK9703296.1"/>
    </source>
</evidence>
<accession>A0AAW1JIZ8</accession>
<keyword evidence="3" id="KW-1185">Reference proteome</keyword>
<keyword evidence="1" id="KW-0472">Membrane</keyword>
<gene>
    <name evidence="2" type="ORF">QE152_g29431</name>
</gene>
<keyword evidence="1" id="KW-0812">Transmembrane</keyword>
<evidence type="ECO:0000256" key="1">
    <source>
        <dbReference type="SAM" id="Phobius"/>
    </source>
</evidence>
<dbReference type="Proteomes" id="UP001458880">
    <property type="component" value="Unassembled WGS sequence"/>
</dbReference>
<proteinExistence type="predicted"/>
<feature type="transmembrane region" description="Helical" evidence="1">
    <location>
        <begin position="222"/>
        <end position="245"/>
    </location>
</feature>
<comment type="caution">
    <text evidence="2">The sequence shown here is derived from an EMBL/GenBank/DDBJ whole genome shotgun (WGS) entry which is preliminary data.</text>
</comment>
<evidence type="ECO:0000313" key="3">
    <source>
        <dbReference type="Proteomes" id="UP001458880"/>
    </source>
</evidence>
<organism evidence="2 3">
    <name type="scientific">Popillia japonica</name>
    <name type="common">Japanese beetle</name>
    <dbReference type="NCBI Taxonomy" id="7064"/>
    <lineage>
        <taxon>Eukaryota</taxon>
        <taxon>Metazoa</taxon>
        <taxon>Ecdysozoa</taxon>
        <taxon>Arthropoda</taxon>
        <taxon>Hexapoda</taxon>
        <taxon>Insecta</taxon>
        <taxon>Pterygota</taxon>
        <taxon>Neoptera</taxon>
        <taxon>Endopterygota</taxon>
        <taxon>Coleoptera</taxon>
        <taxon>Polyphaga</taxon>
        <taxon>Scarabaeiformia</taxon>
        <taxon>Scarabaeidae</taxon>
        <taxon>Rutelinae</taxon>
        <taxon>Popillia</taxon>
    </lineage>
</organism>
<keyword evidence="1" id="KW-1133">Transmembrane helix</keyword>
<dbReference type="EMBL" id="JASPKY010000373">
    <property type="protein sequence ID" value="KAK9703296.1"/>
    <property type="molecule type" value="Genomic_DNA"/>
</dbReference>
<reference evidence="2 3" key="1">
    <citation type="journal article" date="2024" name="BMC Genomics">
        <title>De novo assembly and annotation of Popillia japonica's genome with initial clues to its potential as an invasive pest.</title>
        <authorList>
            <person name="Cucini C."/>
            <person name="Boschi S."/>
            <person name="Funari R."/>
            <person name="Cardaioli E."/>
            <person name="Iannotti N."/>
            <person name="Marturano G."/>
            <person name="Paoli F."/>
            <person name="Bruttini M."/>
            <person name="Carapelli A."/>
            <person name="Frati F."/>
            <person name="Nardi F."/>
        </authorList>
    </citation>
    <scope>NUCLEOTIDE SEQUENCE [LARGE SCALE GENOMIC DNA]</scope>
    <source>
        <strain evidence="2">DMR45628</strain>
    </source>
</reference>
<protein>
    <submittedName>
        <fullName evidence="2">Uncharacterized protein</fullName>
    </submittedName>
</protein>
<dbReference type="AlphaFoldDB" id="A0AAW1JIZ8"/>